<dbReference type="Pfam" id="PF00072">
    <property type="entry name" value="Response_reg"/>
    <property type="match status" value="1"/>
</dbReference>
<dbReference type="Proteomes" id="UP000738270">
    <property type="component" value="Unassembled WGS sequence"/>
</dbReference>
<dbReference type="GO" id="GO:0000160">
    <property type="term" value="P:phosphorelay signal transduction system"/>
    <property type="evidence" value="ECO:0007669"/>
    <property type="project" value="InterPro"/>
</dbReference>
<protein>
    <submittedName>
        <fullName evidence="3">Response regulator</fullName>
    </submittedName>
</protein>
<sequence length="56" mass="5678">MGVMTAVLLIEDDDNLRDALSLALQRYGHVVTAAASGEAGLAALADGAPDIVVLDV</sequence>
<feature type="modified residue" description="4-aspartylphosphate" evidence="1">
    <location>
        <position position="55"/>
    </location>
</feature>
<accession>A0AAP2AQX1</accession>
<dbReference type="Gene3D" id="3.40.50.2300">
    <property type="match status" value="1"/>
</dbReference>
<dbReference type="InterPro" id="IPR001789">
    <property type="entry name" value="Sig_transdc_resp-reg_receiver"/>
</dbReference>
<evidence type="ECO:0000313" key="3">
    <source>
        <dbReference type="EMBL" id="MBM4629205.1"/>
    </source>
</evidence>
<gene>
    <name evidence="3" type="ORF">GS453_21135</name>
</gene>
<dbReference type="AlphaFoldDB" id="A0AAP2AQX1"/>
<dbReference type="EMBL" id="WUXD01000063">
    <property type="protein sequence ID" value="MBM4629205.1"/>
    <property type="molecule type" value="Genomic_DNA"/>
</dbReference>
<dbReference type="InterPro" id="IPR011006">
    <property type="entry name" value="CheY-like_superfamily"/>
</dbReference>
<reference evidence="3" key="1">
    <citation type="submission" date="2019-11" db="EMBL/GenBank/DDBJ databases">
        <title>Spread of Macrolides and rifampicin resistant Rhodococcus equi in clinical isolates in the USA.</title>
        <authorList>
            <person name="Alvarez-Narvaez S."/>
            <person name="Huber L."/>
            <person name="Cohen N.D."/>
            <person name="Slovis N."/>
            <person name="Greiter M."/>
            <person name="Giguere S."/>
            <person name="Hart K."/>
        </authorList>
    </citation>
    <scope>NUCLEOTIDE SEQUENCE</scope>
    <source>
        <strain evidence="3">Lh_38</strain>
    </source>
</reference>
<evidence type="ECO:0000259" key="2">
    <source>
        <dbReference type="PROSITE" id="PS50110"/>
    </source>
</evidence>
<proteinExistence type="predicted"/>
<feature type="domain" description="Response regulatory" evidence="2">
    <location>
        <begin position="6"/>
        <end position="56"/>
    </location>
</feature>
<organism evidence="3 4">
    <name type="scientific">Rhodococcus hoagii</name>
    <name type="common">Corynebacterium equii</name>
    <dbReference type="NCBI Taxonomy" id="43767"/>
    <lineage>
        <taxon>Bacteria</taxon>
        <taxon>Bacillati</taxon>
        <taxon>Actinomycetota</taxon>
        <taxon>Actinomycetes</taxon>
        <taxon>Mycobacteriales</taxon>
        <taxon>Nocardiaceae</taxon>
        <taxon>Prescottella</taxon>
    </lineage>
</organism>
<dbReference type="PROSITE" id="PS50110">
    <property type="entry name" value="RESPONSE_REGULATORY"/>
    <property type="match status" value="1"/>
</dbReference>
<name>A0AAP2AQX1_RHOHA</name>
<evidence type="ECO:0000256" key="1">
    <source>
        <dbReference type="PROSITE-ProRule" id="PRU00169"/>
    </source>
</evidence>
<keyword evidence="1" id="KW-0597">Phosphoprotein</keyword>
<evidence type="ECO:0000313" key="4">
    <source>
        <dbReference type="Proteomes" id="UP000738270"/>
    </source>
</evidence>
<comment type="caution">
    <text evidence="3">The sequence shown here is derived from an EMBL/GenBank/DDBJ whole genome shotgun (WGS) entry which is preliminary data.</text>
</comment>
<feature type="non-terminal residue" evidence="3">
    <location>
        <position position="56"/>
    </location>
</feature>
<dbReference type="SUPFAM" id="SSF52172">
    <property type="entry name" value="CheY-like"/>
    <property type="match status" value="1"/>
</dbReference>